<name>A0A6G0YSZ0_APHCR</name>
<dbReference type="EMBL" id="VUJU01002512">
    <property type="protein sequence ID" value="KAF0761022.1"/>
    <property type="molecule type" value="Genomic_DNA"/>
</dbReference>
<protein>
    <submittedName>
        <fullName evidence="1">Uncharacterized protein</fullName>
    </submittedName>
</protein>
<proteinExistence type="predicted"/>
<organism evidence="1 2">
    <name type="scientific">Aphis craccivora</name>
    <name type="common">Cowpea aphid</name>
    <dbReference type="NCBI Taxonomy" id="307492"/>
    <lineage>
        <taxon>Eukaryota</taxon>
        <taxon>Metazoa</taxon>
        <taxon>Ecdysozoa</taxon>
        <taxon>Arthropoda</taxon>
        <taxon>Hexapoda</taxon>
        <taxon>Insecta</taxon>
        <taxon>Pterygota</taxon>
        <taxon>Neoptera</taxon>
        <taxon>Paraneoptera</taxon>
        <taxon>Hemiptera</taxon>
        <taxon>Sternorrhyncha</taxon>
        <taxon>Aphidomorpha</taxon>
        <taxon>Aphidoidea</taxon>
        <taxon>Aphididae</taxon>
        <taxon>Aphidini</taxon>
        <taxon>Aphis</taxon>
        <taxon>Aphis</taxon>
    </lineage>
</organism>
<feature type="non-terminal residue" evidence="1">
    <location>
        <position position="87"/>
    </location>
</feature>
<accession>A0A6G0YSZ0</accession>
<gene>
    <name evidence="1" type="ORF">FWK35_00005150</name>
</gene>
<sequence length="87" mass="10204">MELVSSDRRLYKLINQSIFKHCTTYNKSLNAVALENKIIDLYPFDDKRVILGRLEDKVHTLPHGHYSIEEELEVELDRFFVNAPIIS</sequence>
<dbReference type="AlphaFoldDB" id="A0A6G0YSZ0"/>
<evidence type="ECO:0000313" key="1">
    <source>
        <dbReference type="EMBL" id="KAF0761022.1"/>
    </source>
</evidence>
<evidence type="ECO:0000313" key="2">
    <source>
        <dbReference type="Proteomes" id="UP000478052"/>
    </source>
</evidence>
<comment type="caution">
    <text evidence="1">The sequence shown here is derived from an EMBL/GenBank/DDBJ whole genome shotgun (WGS) entry which is preliminary data.</text>
</comment>
<reference evidence="1 2" key="1">
    <citation type="submission" date="2019-08" db="EMBL/GenBank/DDBJ databases">
        <title>Whole genome of Aphis craccivora.</title>
        <authorList>
            <person name="Voronova N.V."/>
            <person name="Shulinski R.S."/>
            <person name="Bandarenka Y.V."/>
            <person name="Zhorov D.G."/>
            <person name="Warner D."/>
        </authorList>
    </citation>
    <scope>NUCLEOTIDE SEQUENCE [LARGE SCALE GENOMIC DNA]</scope>
    <source>
        <strain evidence="1">180601</strain>
        <tissue evidence="1">Whole Body</tissue>
    </source>
</reference>
<dbReference type="Proteomes" id="UP000478052">
    <property type="component" value="Unassembled WGS sequence"/>
</dbReference>
<keyword evidence="2" id="KW-1185">Reference proteome</keyword>